<keyword evidence="3" id="KW-0479">Metal-binding</keyword>
<protein>
    <recommendedName>
        <fullName evidence="6">Zinc ABC transporter substrate-binding protein</fullName>
    </recommendedName>
</protein>
<dbReference type="GO" id="GO:0030001">
    <property type="term" value="P:metal ion transport"/>
    <property type="evidence" value="ECO:0007669"/>
    <property type="project" value="InterPro"/>
</dbReference>
<dbReference type="InterPro" id="IPR050492">
    <property type="entry name" value="Bact_metal-bind_prot9"/>
</dbReference>
<dbReference type="GO" id="GO:0046872">
    <property type="term" value="F:metal ion binding"/>
    <property type="evidence" value="ECO:0007669"/>
    <property type="project" value="UniProtKB-KW"/>
</dbReference>
<evidence type="ECO:0000256" key="3">
    <source>
        <dbReference type="ARBA" id="ARBA00022723"/>
    </source>
</evidence>
<reference evidence="5" key="1">
    <citation type="journal article" date="2014" name="Front. Microbiol.">
        <title>High frequency of phylogenetically diverse reductive dehalogenase-homologous genes in deep subseafloor sedimentary metagenomes.</title>
        <authorList>
            <person name="Kawai M."/>
            <person name="Futagami T."/>
            <person name="Toyoda A."/>
            <person name="Takaki Y."/>
            <person name="Nishi S."/>
            <person name="Hori S."/>
            <person name="Arai W."/>
            <person name="Tsubouchi T."/>
            <person name="Morono Y."/>
            <person name="Uchiyama I."/>
            <person name="Ito T."/>
            <person name="Fujiyama A."/>
            <person name="Inagaki F."/>
            <person name="Takami H."/>
        </authorList>
    </citation>
    <scope>NUCLEOTIDE SEQUENCE</scope>
    <source>
        <strain evidence="5">Expedition CK06-06</strain>
    </source>
</reference>
<dbReference type="Gene3D" id="3.40.50.1980">
    <property type="entry name" value="Nitrogenase molybdenum iron protein domain"/>
    <property type="match status" value="2"/>
</dbReference>
<comment type="caution">
    <text evidence="5">The sequence shown here is derived from an EMBL/GenBank/DDBJ whole genome shotgun (WGS) entry which is preliminary data.</text>
</comment>
<dbReference type="InterPro" id="IPR006127">
    <property type="entry name" value="ZnuA-like"/>
</dbReference>
<proteinExistence type="predicted"/>
<gene>
    <name evidence="5" type="ORF">S01H1_00362</name>
</gene>
<organism evidence="5">
    <name type="scientific">marine sediment metagenome</name>
    <dbReference type="NCBI Taxonomy" id="412755"/>
    <lineage>
        <taxon>unclassified sequences</taxon>
        <taxon>metagenomes</taxon>
        <taxon>ecological metagenomes</taxon>
    </lineage>
</organism>
<dbReference type="InterPro" id="IPR006129">
    <property type="entry name" value="AdhesinB"/>
</dbReference>
<dbReference type="PRINTS" id="PR00691">
    <property type="entry name" value="ADHESINB"/>
</dbReference>
<keyword evidence="2" id="KW-0813">Transport</keyword>
<dbReference type="SUPFAM" id="SSF53807">
    <property type="entry name" value="Helical backbone' metal receptor"/>
    <property type="match status" value="1"/>
</dbReference>
<dbReference type="PANTHER" id="PTHR42953:SF1">
    <property type="entry name" value="METAL-BINDING PROTEIN HI_0362-RELATED"/>
    <property type="match status" value="1"/>
</dbReference>
<dbReference type="PANTHER" id="PTHR42953">
    <property type="entry name" value="HIGH-AFFINITY ZINC UPTAKE SYSTEM PROTEIN ZNUA-RELATED"/>
    <property type="match status" value="1"/>
</dbReference>
<evidence type="ECO:0008006" key="6">
    <source>
        <dbReference type="Google" id="ProtNLM"/>
    </source>
</evidence>
<evidence type="ECO:0000256" key="2">
    <source>
        <dbReference type="ARBA" id="ARBA00022448"/>
    </source>
</evidence>
<name>X0T836_9ZZZZ</name>
<comment type="subcellular location">
    <subcellularLocation>
        <location evidence="1">Cell envelope</location>
    </subcellularLocation>
</comment>
<dbReference type="Pfam" id="PF01297">
    <property type="entry name" value="ZnuA"/>
    <property type="match status" value="1"/>
</dbReference>
<evidence type="ECO:0000313" key="5">
    <source>
        <dbReference type="EMBL" id="GAF72250.1"/>
    </source>
</evidence>
<evidence type="ECO:0000256" key="1">
    <source>
        <dbReference type="ARBA" id="ARBA00004196"/>
    </source>
</evidence>
<dbReference type="GO" id="GO:0030313">
    <property type="term" value="C:cell envelope"/>
    <property type="evidence" value="ECO:0007669"/>
    <property type="project" value="UniProtKB-SubCell"/>
</dbReference>
<dbReference type="AlphaFoldDB" id="X0T836"/>
<sequence length="280" mass="29931">MASVLLIGCQEEEEAEEGETPRVSVVVSLAIFADFARQVGGDRVDVSTLVPAGADPHTYEPGPSRVAKLTKADLVIVNGLGLEAALEDVVEENTSSSAILVELAEGLPVIDKNPHLWLDVLNAIAYVEHIRDALAEIDPAGADTYRANADGYLAELRTLDEGVAAAIDSIPPERRKLVTFHDAFPYLAHRYGLEMVAVVVASPGKEPSAKDVANLVDAIAAEDVPAVFKEPQLNARILELAADDAGVEVCTLHSAALDKKVNTYVKLMRFNAKELTRCLG</sequence>
<evidence type="ECO:0000256" key="4">
    <source>
        <dbReference type="ARBA" id="ARBA00022729"/>
    </source>
</evidence>
<dbReference type="GO" id="GO:0007155">
    <property type="term" value="P:cell adhesion"/>
    <property type="evidence" value="ECO:0007669"/>
    <property type="project" value="InterPro"/>
</dbReference>
<accession>X0T836</accession>
<keyword evidence="4" id="KW-0732">Signal</keyword>
<dbReference type="PRINTS" id="PR00690">
    <property type="entry name" value="ADHESNFAMILY"/>
</dbReference>
<dbReference type="InterPro" id="IPR006128">
    <property type="entry name" value="Lipoprotein_PsaA-like"/>
</dbReference>
<dbReference type="EMBL" id="BARS01000124">
    <property type="protein sequence ID" value="GAF72250.1"/>
    <property type="molecule type" value="Genomic_DNA"/>
</dbReference>